<comment type="caution">
    <text evidence="1">The sequence shown here is derived from an EMBL/GenBank/DDBJ whole genome shotgun (WGS) entry which is preliminary data.</text>
</comment>
<evidence type="ECO:0000313" key="2">
    <source>
        <dbReference type="Proteomes" id="UP000605846"/>
    </source>
</evidence>
<accession>A0A8H7BK46</accession>
<dbReference type="OrthoDB" id="2281765at2759"/>
<sequence length="172" mass="19116">MSGQKTTFFLLSALSSSDPDQIAHLEALVTQLSERVTTFKAVLQENTELRQYIIELETHLTTINFSSTATSAPVQPRTDSSPPWASSQASSWAKVAVHPPKNSVSTHYKAAATHSFQPITGPQGFTYIYLHYSQKIDHSEIHKQLQKLKIDTSCLLNITFPAHSIVGLLFYL</sequence>
<protein>
    <submittedName>
        <fullName evidence="1">Uncharacterized protein</fullName>
    </submittedName>
</protein>
<proteinExistence type="predicted"/>
<name>A0A8H7BK46_9FUNG</name>
<gene>
    <name evidence="1" type="ORF">EC973_005667</name>
</gene>
<dbReference type="Proteomes" id="UP000605846">
    <property type="component" value="Unassembled WGS sequence"/>
</dbReference>
<reference evidence="1" key="1">
    <citation type="submission" date="2020-01" db="EMBL/GenBank/DDBJ databases">
        <title>Genome Sequencing of Three Apophysomyces-Like Fungal Strains Confirms a Novel Fungal Genus in the Mucoromycota with divergent Burkholderia-like Endosymbiotic Bacteria.</title>
        <authorList>
            <person name="Stajich J.E."/>
            <person name="Macias A.M."/>
            <person name="Carter-House D."/>
            <person name="Lovett B."/>
            <person name="Kasson L.R."/>
            <person name="Berry K."/>
            <person name="Grigoriev I."/>
            <person name="Chang Y."/>
            <person name="Spatafora J."/>
            <person name="Kasson M.T."/>
        </authorList>
    </citation>
    <scope>NUCLEOTIDE SEQUENCE</scope>
    <source>
        <strain evidence="1">NRRL A-21654</strain>
    </source>
</reference>
<dbReference type="AlphaFoldDB" id="A0A8H7BK46"/>
<dbReference type="EMBL" id="JABAYA010000328">
    <property type="protein sequence ID" value="KAF7720963.1"/>
    <property type="molecule type" value="Genomic_DNA"/>
</dbReference>
<evidence type="ECO:0000313" key="1">
    <source>
        <dbReference type="EMBL" id="KAF7720963.1"/>
    </source>
</evidence>
<keyword evidence="2" id="KW-1185">Reference proteome</keyword>
<organism evidence="1 2">
    <name type="scientific">Apophysomyces ossiformis</name>
    <dbReference type="NCBI Taxonomy" id="679940"/>
    <lineage>
        <taxon>Eukaryota</taxon>
        <taxon>Fungi</taxon>
        <taxon>Fungi incertae sedis</taxon>
        <taxon>Mucoromycota</taxon>
        <taxon>Mucoromycotina</taxon>
        <taxon>Mucoromycetes</taxon>
        <taxon>Mucorales</taxon>
        <taxon>Mucorineae</taxon>
        <taxon>Mucoraceae</taxon>
        <taxon>Apophysomyces</taxon>
    </lineage>
</organism>